<dbReference type="AlphaFoldDB" id="A0A448YIR8"/>
<sequence>MSKAKTEEEQKEAYNKAADDILSKYLTKDFDWKNVDFQLLTTMRYDPALYKGELPLLEAIYKEPLDDSFFFLLDNHVRRINLEREFFEFDKVGVLTSEILLKHLTEAMKGLGIDKVSPYRVRLSVDKEGEIHLELRGPVEFPINTDINCPITFVAHLDSQPTVISPFTSFKTTNRNAYDSAMKREIPEGSTNVDVLLYNTGGYITESSACNVAFQRLVKNPLTGKETLKWVTPPLSVGCIEGTVRKHLMDEGLIHEATVPVESLEDGETVLLFNAVRGLFKAKLAL</sequence>
<dbReference type="SUPFAM" id="SSF56752">
    <property type="entry name" value="D-aminoacid aminotransferase-like PLP-dependent enzymes"/>
    <property type="match status" value="1"/>
</dbReference>
<name>A0A448YIR8_BRENA</name>
<organism evidence="1 2">
    <name type="scientific">Brettanomyces naardenensis</name>
    <name type="common">Yeast</name>
    <dbReference type="NCBI Taxonomy" id="13370"/>
    <lineage>
        <taxon>Eukaryota</taxon>
        <taxon>Fungi</taxon>
        <taxon>Dikarya</taxon>
        <taxon>Ascomycota</taxon>
        <taxon>Saccharomycotina</taxon>
        <taxon>Pichiomycetes</taxon>
        <taxon>Pichiales</taxon>
        <taxon>Pichiaceae</taxon>
        <taxon>Brettanomyces</taxon>
    </lineage>
</organism>
<dbReference type="STRING" id="13370.A0A448YIR8"/>
<gene>
    <name evidence="1" type="ORF">BRENAR_LOCUS1577</name>
</gene>
<reference evidence="1 2" key="1">
    <citation type="submission" date="2018-12" db="EMBL/GenBank/DDBJ databases">
        <authorList>
            <person name="Tiukova I."/>
            <person name="Dainat J."/>
        </authorList>
    </citation>
    <scope>NUCLEOTIDE SEQUENCE [LARGE SCALE GENOMIC DNA]</scope>
</reference>
<dbReference type="InParanoid" id="A0A448YIR8"/>
<protein>
    <submittedName>
        <fullName evidence="1">DEKNAAC101725</fullName>
    </submittedName>
</protein>
<dbReference type="Gene3D" id="3.30.470.10">
    <property type="match status" value="1"/>
</dbReference>
<dbReference type="InterPro" id="IPR043131">
    <property type="entry name" value="BCAT-like_N"/>
</dbReference>
<dbReference type="InterPro" id="IPR001544">
    <property type="entry name" value="Aminotrans_IV"/>
</dbReference>
<dbReference type="Proteomes" id="UP000290900">
    <property type="component" value="Unassembled WGS sequence"/>
</dbReference>
<dbReference type="FunCoup" id="A0A448YIR8">
    <property type="interactions" value="110"/>
</dbReference>
<dbReference type="EMBL" id="CAACVR010000007">
    <property type="protein sequence ID" value="VEU20842.1"/>
    <property type="molecule type" value="Genomic_DNA"/>
</dbReference>
<dbReference type="Gene3D" id="3.20.10.10">
    <property type="entry name" value="D-amino Acid Aminotransferase, subunit A, domain 2"/>
    <property type="match status" value="1"/>
</dbReference>
<accession>A0A448YIR8</accession>
<dbReference type="InterPro" id="IPR043132">
    <property type="entry name" value="BCAT-like_C"/>
</dbReference>
<evidence type="ECO:0000313" key="1">
    <source>
        <dbReference type="EMBL" id="VEU20842.1"/>
    </source>
</evidence>
<dbReference type="InterPro" id="IPR036038">
    <property type="entry name" value="Aminotransferase-like"/>
</dbReference>
<keyword evidence="2" id="KW-1185">Reference proteome</keyword>
<dbReference type="OrthoDB" id="5288718at2759"/>
<dbReference type="Pfam" id="PF01063">
    <property type="entry name" value="Aminotran_4"/>
    <property type="match status" value="1"/>
</dbReference>
<evidence type="ECO:0000313" key="2">
    <source>
        <dbReference type="Proteomes" id="UP000290900"/>
    </source>
</evidence>
<proteinExistence type="predicted"/>
<dbReference type="GO" id="GO:0003824">
    <property type="term" value="F:catalytic activity"/>
    <property type="evidence" value="ECO:0007669"/>
    <property type="project" value="InterPro"/>
</dbReference>